<dbReference type="EMBL" id="JAVRAD010000017">
    <property type="protein sequence ID" value="MDX8332355.1"/>
    <property type="molecule type" value="Genomic_DNA"/>
</dbReference>
<dbReference type="Proteomes" id="UP001277561">
    <property type="component" value="Unassembled WGS sequence"/>
</dbReference>
<name>A0AAW9FJ49_9HYPH</name>
<evidence type="ECO:0000313" key="2">
    <source>
        <dbReference type="EMBL" id="MDX8332355.1"/>
    </source>
</evidence>
<keyword evidence="3" id="KW-1185">Reference proteome</keyword>
<dbReference type="EMBL" id="JAVRAF010000014">
    <property type="protein sequence ID" value="MDX8305146.1"/>
    <property type="molecule type" value="Genomic_DNA"/>
</dbReference>
<comment type="caution">
    <text evidence="1">The sequence shown here is derived from an EMBL/GenBank/DDBJ whole genome shotgun (WGS) entry which is preliminary data.</text>
</comment>
<gene>
    <name evidence="1" type="ORF">RMR22_23130</name>
    <name evidence="2" type="ORF">RMS29_24415</name>
</gene>
<reference evidence="1 3" key="1">
    <citation type="journal article" date="2023" name="Phytobiomes J">
        <title>Deciphering the key players within the bacterial microbiota associated with aerial crown gall tumors on rhododendron: Insights into the gallobiome.</title>
        <authorList>
            <person name="Kuzmanovic N."/>
            <person name="Nesme J."/>
            <person name="Wolf J."/>
            <person name="Neumann-Schaal M."/>
            <person name="Petersen J."/>
            <person name="Fernandez-Gnecco G."/>
            <person name="Sproeer C."/>
            <person name="Bunk B."/>
            <person name="Overmann J."/>
            <person name="Sorensen S.J."/>
            <person name="Idczak E."/>
            <person name="Smalla K."/>
        </authorList>
    </citation>
    <scope>NUCLEOTIDE SEQUENCE</scope>
    <source>
        <strain evidence="1">Rho-11.1</strain>
        <strain evidence="2">Rho-14.1</strain>
        <strain evidence="3">rho-14.1</strain>
    </source>
</reference>
<accession>A0AAW9FJ49</accession>
<evidence type="ECO:0000313" key="1">
    <source>
        <dbReference type="EMBL" id="MDX8305146.1"/>
    </source>
</evidence>
<proteinExistence type="predicted"/>
<sequence>MTENGQACVLILTGSERELLSLALRREGSPLSVDLAEHLTSRSLPLELVTKTVTASFHALRSYQHHNASGDLAEEIANVCERTLGEIEERIPEGSKLSLHNGVVTLT</sequence>
<dbReference type="RefSeq" id="WP_320188607.1">
    <property type="nucleotide sequence ID" value="NZ_CP192770.1"/>
</dbReference>
<dbReference type="AlphaFoldDB" id="A0AAW9FJ49"/>
<protein>
    <submittedName>
        <fullName evidence="1">Uncharacterized protein</fullName>
    </submittedName>
</protein>
<organism evidence="1">
    <name type="scientific">Agrobacterium rosae</name>
    <dbReference type="NCBI Taxonomy" id="1972867"/>
    <lineage>
        <taxon>Bacteria</taxon>
        <taxon>Pseudomonadati</taxon>
        <taxon>Pseudomonadota</taxon>
        <taxon>Alphaproteobacteria</taxon>
        <taxon>Hyphomicrobiales</taxon>
        <taxon>Rhizobiaceae</taxon>
        <taxon>Rhizobium/Agrobacterium group</taxon>
        <taxon>Agrobacterium</taxon>
    </lineage>
</organism>
<evidence type="ECO:0000313" key="3">
    <source>
        <dbReference type="Proteomes" id="UP001277561"/>
    </source>
</evidence>